<dbReference type="AlphaFoldDB" id="A0A1K0FXX9"/>
<keyword evidence="3" id="KW-1185">Reference proteome</keyword>
<evidence type="ECO:0000313" key="3">
    <source>
        <dbReference type="Proteomes" id="UP000182486"/>
    </source>
</evidence>
<gene>
    <name evidence="2" type="ORF">BG844_34890</name>
</gene>
<evidence type="ECO:0000256" key="1">
    <source>
        <dbReference type="SAM" id="MobiDB-lite"/>
    </source>
</evidence>
<accession>A0A1K0FXX9</accession>
<dbReference type="Proteomes" id="UP000182486">
    <property type="component" value="Unassembled WGS sequence"/>
</dbReference>
<protein>
    <submittedName>
        <fullName evidence="2">Uncharacterized protein</fullName>
    </submittedName>
</protein>
<name>A0A1K0FXX9_9ACTN</name>
<proteinExistence type="predicted"/>
<evidence type="ECO:0000313" key="2">
    <source>
        <dbReference type="EMBL" id="OJF09930.1"/>
    </source>
</evidence>
<dbReference type="EMBL" id="MEIA01000538">
    <property type="protein sequence ID" value="OJF09930.1"/>
    <property type="molecule type" value="Genomic_DNA"/>
</dbReference>
<comment type="caution">
    <text evidence="2">The sequence shown here is derived from an EMBL/GenBank/DDBJ whole genome shotgun (WGS) entry which is preliminary data.</text>
</comment>
<feature type="region of interest" description="Disordered" evidence="1">
    <location>
        <begin position="1"/>
        <end position="20"/>
    </location>
</feature>
<organism evidence="2 3">
    <name type="scientific">Couchioplanes caeruleus subsp. caeruleus</name>
    <dbReference type="NCBI Taxonomy" id="56427"/>
    <lineage>
        <taxon>Bacteria</taxon>
        <taxon>Bacillati</taxon>
        <taxon>Actinomycetota</taxon>
        <taxon>Actinomycetes</taxon>
        <taxon>Micromonosporales</taxon>
        <taxon>Micromonosporaceae</taxon>
        <taxon>Couchioplanes</taxon>
    </lineage>
</organism>
<reference evidence="2 3" key="1">
    <citation type="submission" date="2016-09" db="EMBL/GenBank/DDBJ databases">
        <title>Couchioplanes caeruleus draft genome sequence.</title>
        <authorList>
            <person name="Sheehan J."/>
            <person name="Caffrey P."/>
        </authorList>
    </citation>
    <scope>NUCLEOTIDE SEQUENCE [LARGE SCALE GENOMIC DNA]</scope>
    <source>
        <strain evidence="2 3">DSM 43634</strain>
    </source>
</reference>
<sequence>MSAGAAISSEQCRCNDSSSRSRQVISSRLSSRLPADLSTDEGIDEVARALASEEVILLVNNAWRISRAVFAGA</sequence>